<evidence type="ECO:0000313" key="6">
    <source>
        <dbReference type="EMBL" id="KAF6176724.1"/>
    </source>
</evidence>
<dbReference type="SMART" id="SM00856">
    <property type="entry name" value="PMEI"/>
    <property type="match status" value="1"/>
</dbReference>
<keyword evidence="7" id="KW-1185">Reference proteome</keyword>
<feature type="domain" description="Pectinesterase inhibitor" evidence="5">
    <location>
        <begin position="26"/>
        <end position="171"/>
    </location>
</feature>
<dbReference type="Proteomes" id="UP000541444">
    <property type="component" value="Unassembled WGS sequence"/>
</dbReference>
<protein>
    <recommendedName>
        <fullName evidence="5">Pectinesterase inhibitor domain-containing protein</fullName>
    </recommendedName>
</protein>
<evidence type="ECO:0000256" key="3">
    <source>
        <dbReference type="ARBA" id="ARBA00038471"/>
    </source>
</evidence>
<accession>A0A7J7PC62</accession>
<keyword evidence="2" id="KW-1015">Disulfide bond</keyword>
<keyword evidence="1 4" id="KW-0732">Signal</keyword>
<dbReference type="OrthoDB" id="1899334at2759"/>
<dbReference type="EMBL" id="JACGCM010000049">
    <property type="protein sequence ID" value="KAF6176724.1"/>
    <property type="molecule type" value="Genomic_DNA"/>
</dbReference>
<dbReference type="CDD" id="cd15801">
    <property type="entry name" value="PMEI-like_1"/>
    <property type="match status" value="1"/>
</dbReference>
<reference evidence="6 7" key="1">
    <citation type="journal article" date="2020" name="IScience">
        <title>Genome Sequencing of the Endangered Kingdonia uniflora (Circaeasteraceae, Ranunculales) Reveals Potential Mechanisms of Evolutionary Specialization.</title>
        <authorList>
            <person name="Sun Y."/>
            <person name="Deng T."/>
            <person name="Zhang A."/>
            <person name="Moore M.J."/>
            <person name="Landis J.B."/>
            <person name="Lin N."/>
            <person name="Zhang H."/>
            <person name="Zhang X."/>
            <person name="Huang J."/>
            <person name="Zhang X."/>
            <person name="Sun H."/>
            <person name="Wang H."/>
        </authorList>
    </citation>
    <scope>NUCLEOTIDE SEQUENCE [LARGE SCALE GENOMIC DNA]</scope>
    <source>
        <strain evidence="6">TB1705</strain>
        <tissue evidence="6">Leaf</tissue>
    </source>
</reference>
<dbReference type="PANTHER" id="PTHR35357">
    <property type="entry name" value="OS02G0537100 PROTEIN"/>
    <property type="match status" value="1"/>
</dbReference>
<evidence type="ECO:0000256" key="2">
    <source>
        <dbReference type="ARBA" id="ARBA00023157"/>
    </source>
</evidence>
<dbReference type="FunFam" id="1.20.140.40:FF:000008">
    <property type="entry name" value="Invertase/pectin methylesterase inhibitor family protein"/>
    <property type="match status" value="1"/>
</dbReference>
<dbReference type="PANTHER" id="PTHR35357:SF8">
    <property type="entry name" value="OS01G0111000 PROTEIN"/>
    <property type="match status" value="1"/>
</dbReference>
<feature type="signal peptide" evidence="4">
    <location>
        <begin position="1"/>
        <end position="28"/>
    </location>
</feature>
<proteinExistence type="inferred from homology"/>
<evidence type="ECO:0000256" key="4">
    <source>
        <dbReference type="SAM" id="SignalP"/>
    </source>
</evidence>
<dbReference type="Pfam" id="PF04043">
    <property type="entry name" value="PMEI"/>
    <property type="match status" value="1"/>
</dbReference>
<dbReference type="Gene3D" id="1.20.140.40">
    <property type="entry name" value="Invertase/pectin methylesterase inhibitor family protein"/>
    <property type="match status" value="1"/>
</dbReference>
<dbReference type="NCBIfam" id="TIGR01614">
    <property type="entry name" value="PME_inhib"/>
    <property type="match status" value="1"/>
</dbReference>
<dbReference type="AlphaFoldDB" id="A0A7J7PC62"/>
<comment type="similarity">
    <text evidence="3">Belongs to the PMEI family.</text>
</comment>
<dbReference type="InterPro" id="IPR035513">
    <property type="entry name" value="Invertase/methylesterase_inhib"/>
</dbReference>
<organism evidence="6 7">
    <name type="scientific">Kingdonia uniflora</name>
    <dbReference type="NCBI Taxonomy" id="39325"/>
    <lineage>
        <taxon>Eukaryota</taxon>
        <taxon>Viridiplantae</taxon>
        <taxon>Streptophyta</taxon>
        <taxon>Embryophyta</taxon>
        <taxon>Tracheophyta</taxon>
        <taxon>Spermatophyta</taxon>
        <taxon>Magnoliopsida</taxon>
        <taxon>Ranunculales</taxon>
        <taxon>Circaeasteraceae</taxon>
        <taxon>Kingdonia</taxon>
    </lineage>
</organism>
<sequence length="178" mass="19100">MESVSNIMSIVFLSITLCFILQSHQVYGDLITGTCEHALYKDLCVTSLKSDPLSESADLKGLASIALSLATKHTTNMAYHIAELLNDTTDPFIQQSLTDCSESYMDAIDQLEDSAAALDTGAYNDVNMWVSAAMTDAHSCDDLFTQQPDSGSSVTVGNKGFKELCSNALAITNLLAKA</sequence>
<feature type="chain" id="PRO_5029677913" description="Pectinesterase inhibitor domain-containing protein" evidence="4">
    <location>
        <begin position="29"/>
        <end position="178"/>
    </location>
</feature>
<comment type="caution">
    <text evidence="6">The sequence shown here is derived from an EMBL/GenBank/DDBJ whole genome shotgun (WGS) entry which is preliminary data.</text>
</comment>
<name>A0A7J7PC62_9MAGN</name>
<evidence type="ECO:0000259" key="5">
    <source>
        <dbReference type="SMART" id="SM00856"/>
    </source>
</evidence>
<dbReference type="SUPFAM" id="SSF101148">
    <property type="entry name" value="Plant invertase/pectin methylesterase inhibitor"/>
    <property type="match status" value="1"/>
</dbReference>
<dbReference type="GO" id="GO:0046910">
    <property type="term" value="F:pectinesterase inhibitor activity"/>
    <property type="evidence" value="ECO:0007669"/>
    <property type="project" value="UniProtKB-ARBA"/>
</dbReference>
<dbReference type="InterPro" id="IPR006501">
    <property type="entry name" value="Pectinesterase_inhib_dom"/>
</dbReference>
<evidence type="ECO:0000313" key="7">
    <source>
        <dbReference type="Proteomes" id="UP000541444"/>
    </source>
</evidence>
<evidence type="ECO:0000256" key="1">
    <source>
        <dbReference type="ARBA" id="ARBA00022729"/>
    </source>
</evidence>
<gene>
    <name evidence="6" type="ORF">GIB67_031535</name>
</gene>